<sequence>MPPNTSLANQRGFAQGTWRPAPQAHMYEPLASGGSGIVHVWVRLGRNDKIIDRVVVKNSFPGLRAFSDPIEWTDGVVGAEPMESSVANRLHARLRMNNAGDERFVAECLGWGDIRGPPPYPNGLPQVKLYYAG</sequence>
<dbReference type="InParanoid" id="A0A074Y7N3"/>
<dbReference type="AlphaFoldDB" id="A0A074Y7N3"/>
<dbReference type="HOGENOM" id="CLU_1906351_0_0_1"/>
<evidence type="ECO:0000313" key="1">
    <source>
        <dbReference type="EMBL" id="KEQ93793.1"/>
    </source>
</evidence>
<gene>
    <name evidence="1" type="ORF">AUEXF2481DRAFT_305950</name>
</gene>
<reference evidence="1 2" key="1">
    <citation type="journal article" date="2014" name="BMC Genomics">
        <title>Genome sequencing of four Aureobasidium pullulans varieties: biotechnological potential, stress tolerance, and description of new species.</title>
        <authorList>
            <person name="Gostin Ar C."/>
            <person name="Ohm R.A."/>
            <person name="Kogej T."/>
            <person name="Sonjak S."/>
            <person name="Turk M."/>
            <person name="Zajc J."/>
            <person name="Zalar P."/>
            <person name="Grube M."/>
            <person name="Sun H."/>
            <person name="Han J."/>
            <person name="Sharma A."/>
            <person name="Chiniquy J."/>
            <person name="Ngan C.Y."/>
            <person name="Lipzen A."/>
            <person name="Barry K."/>
            <person name="Grigoriev I.V."/>
            <person name="Gunde-Cimerman N."/>
        </authorList>
    </citation>
    <scope>NUCLEOTIDE SEQUENCE [LARGE SCALE GENOMIC DNA]</scope>
    <source>
        <strain evidence="1 2">EXF-2481</strain>
    </source>
</reference>
<keyword evidence="2" id="KW-1185">Reference proteome</keyword>
<dbReference type="Proteomes" id="UP000030641">
    <property type="component" value="Unassembled WGS sequence"/>
</dbReference>
<name>A0A074Y7N3_AURSE</name>
<dbReference type="RefSeq" id="XP_013342413.1">
    <property type="nucleotide sequence ID" value="XM_013486959.1"/>
</dbReference>
<dbReference type="GeneID" id="25364216"/>
<dbReference type="OrthoDB" id="310217at2759"/>
<dbReference type="EMBL" id="KL584764">
    <property type="protein sequence ID" value="KEQ93793.1"/>
    <property type="molecule type" value="Genomic_DNA"/>
</dbReference>
<protein>
    <submittedName>
        <fullName evidence="1">Uncharacterized protein</fullName>
    </submittedName>
</protein>
<proteinExistence type="predicted"/>
<organism evidence="1 2">
    <name type="scientific">Aureobasidium subglaciale (strain EXF-2481)</name>
    <name type="common">Aureobasidium pullulans var. subglaciale</name>
    <dbReference type="NCBI Taxonomy" id="1043005"/>
    <lineage>
        <taxon>Eukaryota</taxon>
        <taxon>Fungi</taxon>
        <taxon>Dikarya</taxon>
        <taxon>Ascomycota</taxon>
        <taxon>Pezizomycotina</taxon>
        <taxon>Dothideomycetes</taxon>
        <taxon>Dothideomycetidae</taxon>
        <taxon>Dothideales</taxon>
        <taxon>Saccotheciaceae</taxon>
        <taxon>Aureobasidium</taxon>
    </lineage>
</organism>
<accession>A0A074Y7N3</accession>
<evidence type="ECO:0000313" key="2">
    <source>
        <dbReference type="Proteomes" id="UP000030641"/>
    </source>
</evidence>